<sequence>MYKENKNVNMSQNIDDIVSKIGNIARAFGITRNELKLYFLLLLNGKMTAKELSDKINISYTKIYPILTKLEGRGWIRRIGKRPSYYVANPIREVWENVKKNISDALEKVERELILPISVLLSSQTSFYNIALVQQDNIAQTLKQILAENSSKYYVAISFKELISDDLIKILEANSYKYDVRVILTKNINIESNVLNIKYLDSMFGSGIITSNSIFLIIKTQGNMLLGMFSNHIYFVEIGKVYFEYLWEKADKSKE</sequence>
<name>A0A832TFJ5_9CREN</name>
<dbReference type="InterPro" id="IPR036390">
    <property type="entry name" value="WH_DNA-bd_sf"/>
</dbReference>
<dbReference type="PANTHER" id="PTHR34293:SF1">
    <property type="entry name" value="HTH-TYPE TRANSCRIPTIONAL REGULATOR TRMBL2"/>
    <property type="match status" value="1"/>
</dbReference>
<dbReference type="GeneID" id="1458295"/>
<gene>
    <name evidence="2" type="ORF">HA332_11370</name>
</gene>
<dbReference type="PANTHER" id="PTHR34293">
    <property type="entry name" value="HTH-TYPE TRANSCRIPTIONAL REGULATOR TRMBL2"/>
    <property type="match status" value="1"/>
</dbReference>
<reference evidence="2" key="1">
    <citation type="journal article" date="2020" name="bioRxiv">
        <title>A rank-normalized archaeal taxonomy based on genome phylogeny resolves widespread incomplete and uneven classifications.</title>
        <authorList>
            <person name="Rinke C."/>
            <person name="Chuvochina M."/>
            <person name="Mussig A.J."/>
            <person name="Chaumeil P.-A."/>
            <person name="Waite D.W."/>
            <person name="Whitman W.B."/>
            <person name="Parks D.H."/>
            <person name="Hugenholtz P."/>
        </authorList>
    </citation>
    <scope>NUCLEOTIDE SEQUENCE</scope>
    <source>
        <strain evidence="2">UBA8838</strain>
    </source>
</reference>
<proteinExistence type="predicted"/>
<dbReference type="AlphaFoldDB" id="A0A832TFJ5"/>
<dbReference type="CDD" id="cd00090">
    <property type="entry name" value="HTH_ARSR"/>
    <property type="match status" value="1"/>
</dbReference>
<dbReference type="Proteomes" id="UP000646844">
    <property type="component" value="Unassembled WGS sequence"/>
</dbReference>
<dbReference type="RefSeq" id="WP_010978334.1">
    <property type="nucleotide sequence ID" value="NZ_BAABQO010000002.1"/>
</dbReference>
<accession>A0A832TFJ5</accession>
<dbReference type="InterPro" id="IPR011991">
    <property type="entry name" value="ArsR-like_HTH"/>
</dbReference>
<protein>
    <submittedName>
        <fullName evidence="2">TrmB family transcriptional regulator</fullName>
    </submittedName>
</protein>
<dbReference type="EMBL" id="DUJO01000051">
    <property type="protein sequence ID" value="HII74949.1"/>
    <property type="molecule type" value="Genomic_DNA"/>
</dbReference>
<dbReference type="Gene3D" id="1.10.10.10">
    <property type="entry name" value="Winged helix-like DNA-binding domain superfamily/Winged helix DNA-binding domain"/>
    <property type="match status" value="1"/>
</dbReference>
<evidence type="ECO:0000259" key="1">
    <source>
        <dbReference type="Pfam" id="PF01978"/>
    </source>
</evidence>
<dbReference type="Pfam" id="PF01978">
    <property type="entry name" value="TrmB"/>
    <property type="match status" value="1"/>
</dbReference>
<evidence type="ECO:0000313" key="2">
    <source>
        <dbReference type="EMBL" id="HII74949.1"/>
    </source>
</evidence>
<feature type="domain" description="Transcription regulator TrmB N-terminal" evidence="1">
    <location>
        <begin position="27"/>
        <end position="90"/>
    </location>
</feature>
<comment type="caution">
    <text evidence="2">The sequence shown here is derived from an EMBL/GenBank/DDBJ whole genome shotgun (WGS) entry which is preliminary data.</text>
</comment>
<dbReference type="SUPFAM" id="SSF46785">
    <property type="entry name" value="Winged helix' DNA-binding domain"/>
    <property type="match status" value="1"/>
</dbReference>
<dbReference type="InterPro" id="IPR036388">
    <property type="entry name" value="WH-like_DNA-bd_sf"/>
</dbReference>
<dbReference type="InterPro" id="IPR002831">
    <property type="entry name" value="Tscrpt_reg_TrmB_N"/>
</dbReference>
<evidence type="ECO:0000313" key="3">
    <source>
        <dbReference type="Proteomes" id="UP000646844"/>
    </source>
</evidence>
<organism evidence="2 3">
    <name type="scientific">Sulfurisphaera tokodaii</name>
    <dbReference type="NCBI Taxonomy" id="111955"/>
    <lineage>
        <taxon>Archaea</taxon>
        <taxon>Thermoproteota</taxon>
        <taxon>Thermoprotei</taxon>
        <taxon>Sulfolobales</taxon>
        <taxon>Sulfolobaceae</taxon>
        <taxon>Sulfurisphaera</taxon>
    </lineage>
</organism>
<dbReference type="InterPro" id="IPR051797">
    <property type="entry name" value="TrmB-like"/>
</dbReference>